<evidence type="ECO:0000256" key="3">
    <source>
        <dbReference type="ARBA" id="ARBA00022452"/>
    </source>
</evidence>
<protein>
    <submittedName>
        <fullName evidence="15">TonB-dependent receptor</fullName>
    </submittedName>
</protein>
<keyword evidence="3 10" id="KW-1134">Transmembrane beta strand</keyword>
<keyword evidence="6 11" id="KW-0798">TonB box</keyword>
<dbReference type="Pfam" id="PF07715">
    <property type="entry name" value="Plug"/>
    <property type="match status" value="1"/>
</dbReference>
<dbReference type="Proteomes" id="UP000269015">
    <property type="component" value="Chromosome"/>
</dbReference>
<reference evidence="15 16" key="1">
    <citation type="submission" date="2018-11" db="EMBL/GenBank/DDBJ databases">
        <title>Proposal to divide the Flavobacteriaceae and reorganize its genera based on Amino Acid Identity values calculated from whole genome sequences.</title>
        <authorList>
            <person name="Nicholson A.C."/>
            <person name="Gulvik C.A."/>
            <person name="Whitney A.M."/>
            <person name="Humrighouse B.W."/>
            <person name="Bell M."/>
            <person name="Holmes B."/>
            <person name="Steigerwalt A.G."/>
            <person name="Villarma A."/>
            <person name="Sheth M."/>
            <person name="Batra D."/>
            <person name="Pryor J."/>
            <person name="Bernardet J.-F."/>
            <person name="Hugo C."/>
            <person name="Kampfer P."/>
            <person name="Newman J."/>
            <person name="McQuiston J.R."/>
        </authorList>
    </citation>
    <scope>NUCLEOTIDE SEQUENCE [LARGE SCALE GENOMIC DNA]</scope>
    <source>
        <strain evidence="15 16">H5559</strain>
    </source>
</reference>
<evidence type="ECO:0000256" key="11">
    <source>
        <dbReference type="RuleBase" id="RU003357"/>
    </source>
</evidence>
<dbReference type="GO" id="GO:0009279">
    <property type="term" value="C:cell outer membrane"/>
    <property type="evidence" value="ECO:0007669"/>
    <property type="project" value="UniProtKB-SubCell"/>
</dbReference>
<dbReference type="GO" id="GO:0015344">
    <property type="term" value="F:siderophore uptake transmembrane transporter activity"/>
    <property type="evidence" value="ECO:0007669"/>
    <property type="project" value="TreeGrafter"/>
</dbReference>
<comment type="subcellular location">
    <subcellularLocation>
        <location evidence="1 10">Cell outer membrane</location>
        <topology evidence="1 10">Multi-pass membrane protein</topology>
    </subcellularLocation>
</comment>
<dbReference type="Gene3D" id="2.40.170.20">
    <property type="entry name" value="TonB-dependent receptor, beta-barrel domain"/>
    <property type="match status" value="1"/>
</dbReference>
<evidence type="ECO:0000259" key="14">
    <source>
        <dbReference type="Pfam" id="PF07715"/>
    </source>
</evidence>
<evidence type="ECO:0000256" key="10">
    <source>
        <dbReference type="PROSITE-ProRule" id="PRU01360"/>
    </source>
</evidence>
<evidence type="ECO:0000256" key="4">
    <source>
        <dbReference type="ARBA" id="ARBA00022692"/>
    </source>
</evidence>
<sequence length="794" mass="90346">MKLIYCLLLIFCGSVFTSAQKTYTVQGTVHDFHDKTMLENAVVKIGNFTAKTDKKGKFSFDKIPAGKYTLIAQHPDCNDYTENIGVDQDVHLAITLEHHSNDIETVTIHGNHKNNGSLVVKTLSKSDIEKNSTDNLGNFLSKISGVTALKTGNNISKPVIHGLYGSRISILNNGVRLAEQEWGVEHAPNVDINNFQHIDVIKGASALKYGSDAIGGVIVMEPEIFPKKDTIKGSVGLTGISNGRGLGLDVDVAKVWKNGWAVKSGGSIKKLGDQSAPDYNLKNTGMDFSSFNFTVQNNTYERGISFDYYLTNQTIGILRDSHVSTSEDYDRAMNANPPIYSGKFSYDIDNPRQVIEHHIAKISAFKRFENIGKLSATYSYQYNHRQEYDIRRGDLKDTPSLDLELMTHQFNINDLLEREKWSLETGIDAVFQNNYSDPATKARRLIPNYDKYSAGAYSVFKYKISPEFNFEAGVRYDFTRYDVTKWYDKSDWVKLYADLYPQFYVKTDQNRVLTRPQLNYNNVSFNAGLEYRPNANFDLKFNYAKVGRSPNVAELFSDGLHHSAGIIETGYMGLKNEQGHQFNLNIDSKFNVLKGLNISVNPYFFITKNFINEIPVGIKGTIRGVFPEWVYQQIDAKMYGVDLDVSWRLTDNLTYVGKGSYVYGQDDTHHEPLILMMPPNFSNALQFKKQEWRNFYFTVENQTFVKQTRFPVRNAPLELYVNGELVDKEIDFSTPPGGYSLWNIQTGINISKNLSAGLIVNNLFNTSYREYLNRLRFFADEPGRNFILNFRYKF</sequence>
<evidence type="ECO:0000256" key="5">
    <source>
        <dbReference type="ARBA" id="ARBA00022729"/>
    </source>
</evidence>
<name>A0AAD0YWJ1_CHRID</name>
<keyword evidence="7 10" id="KW-0472">Membrane</keyword>
<dbReference type="InterPro" id="IPR013784">
    <property type="entry name" value="Carb-bd-like_fold"/>
</dbReference>
<evidence type="ECO:0000256" key="12">
    <source>
        <dbReference type="SAM" id="SignalP"/>
    </source>
</evidence>
<dbReference type="SUPFAM" id="SSF49452">
    <property type="entry name" value="Starch-binding domain-like"/>
    <property type="match status" value="1"/>
</dbReference>
<evidence type="ECO:0000256" key="7">
    <source>
        <dbReference type="ARBA" id="ARBA00023136"/>
    </source>
</evidence>
<dbReference type="InterPro" id="IPR012910">
    <property type="entry name" value="Plug_dom"/>
</dbReference>
<gene>
    <name evidence="15" type="ORF">EG352_10880</name>
</gene>
<dbReference type="GO" id="GO:0030246">
    <property type="term" value="F:carbohydrate binding"/>
    <property type="evidence" value="ECO:0007669"/>
    <property type="project" value="InterPro"/>
</dbReference>
<dbReference type="EMBL" id="CP033930">
    <property type="protein sequence ID" value="AZB18246.1"/>
    <property type="molecule type" value="Genomic_DNA"/>
</dbReference>
<feature type="domain" description="TonB-dependent receptor-like beta-barrel" evidence="13">
    <location>
        <begin position="295"/>
        <end position="763"/>
    </location>
</feature>
<dbReference type="Gene3D" id="2.60.40.1120">
    <property type="entry name" value="Carboxypeptidase-like, regulatory domain"/>
    <property type="match status" value="1"/>
</dbReference>
<dbReference type="Pfam" id="PF00593">
    <property type="entry name" value="TonB_dep_Rec_b-barrel"/>
    <property type="match status" value="1"/>
</dbReference>
<evidence type="ECO:0000259" key="13">
    <source>
        <dbReference type="Pfam" id="PF00593"/>
    </source>
</evidence>
<keyword evidence="4 10" id="KW-0812">Transmembrane</keyword>
<dbReference type="RefSeq" id="WP_061084489.1">
    <property type="nucleotide sequence ID" value="NZ_CP033930.1"/>
</dbReference>
<proteinExistence type="inferred from homology"/>
<feature type="signal peptide" evidence="12">
    <location>
        <begin position="1"/>
        <end position="21"/>
    </location>
</feature>
<dbReference type="Pfam" id="PF13620">
    <property type="entry name" value="CarboxypepD_reg"/>
    <property type="match status" value="1"/>
</dbReference>
<dbReference type="AlphaFoldDB" id="A0AAD0YWJ1"/>
<dbReference type="PROSITE" id="PS52016">
    <property type="entry name" value="TONB_DEPENDENT_REC_3"/>
    <property type="match status" value="1"/>
</dbReference>
<feature type="domain" description="TonB-dependent receptor plug" evidence="14">
    <location>
        <begin position="120"/>
        <end position="217"/>
    </location>
</feature>
<evidence type="ECO:0000256" key="9">
    <source>
        <dbReference type="ARBA" id="ARBA00023237"/>
    </source>
</evidence>
<keyword evidence="8 15" id="KW-0675">Receptor</keyword>
<evidence type="ECO:0000256" key="8">
    <source>
        <dbReference type="ARBA" id="ARBA00023170"/>
    </source>
</evidence>
<keyword evidence="5 12" id="KW-0732">Signal</keyword>
<dbReference type="Gene3D" id="2.170.130.10">
    <property type="entry name" value="TonB-dependent receptor, plug domain"/>
    <property type="match status" value="1"/>
</dbReference>
<comment type="similarity">
    <text evidence="10 11">Belongs to the TonB-dependent receptor family.</text>
</comment>
<dbReference type="InterPro" id="IPR039426">
    <property type="entry name" value="TonB-dep_rcpt-like"/>
</dbReference>
<keyword evidence="9 10" id="KW-0998">Cell outer membrane</keyword>
<accession>A0AAD0YWJ1</accession>
<organism evidence="15 16">
    <name type="scientific">Chryseobacterium indologenes</name>
    <name type="common">Flavobacterium indologenes</name>
    <dbReference type="NCBI Taxonomy" id="253"/>
    <lineage>
        <taxon>Bacteria</taxon>
        <taxon>Pseudomonadati</taxon>
        <taxon>Bacteroidota</taxon>
        <taxon>Flavobacteriia</taxon>
        <taxon>Flavobacteriales</taxon>
        <taxon>Weeksellaceae</taxon>
        <taxon>Chryseobacterium group</taxon>
        <taxon>Chryseobacterium</taxon>
    </lineage>
</organism>
<dbReference type="PANTHER" id="PTHR30069:SF29">
    <property type="entry name" value="HEMOGLOBIN AND HEMOGLOBIN-HAPTOGLOBIN-BINDING PROTEIN 1-RELATED"/>
    <property type="match status" value="1"/>
</dbReference>
<evidence type="ECO:0000313" key="15">
    <source>
        <dbReference type="EMBL" id="AZB18246.1"/>
    </source>
</evidence>
<dbReference type="InterPro" id="IPR000531">
    <property type="entry name" value="Beta-barrel_TonB"/>
</dbReference>
<evidence type="ECO:0000256" key="2">
    <source>
        <dbReference type="ARBA" id="ARBA00022448"/>
    </source>
</evidence>
<evidence type="ECO:0000313" key="16">
    <source>
        <dbReference type="Proteomes" id="UP000269015"/>
    </source>
</evidence>
<evidence type="ECO:0000256" key="1">
    <source>
        <dbReference type="ARBA" id="ARBA00004571"/>
    </source>
</evidence>
<feature type="chain" id="PRO_5042191856" evidence="12">
    <location>
        <begin position="22"/>
        <end position="794"/>
    </location>
</feature>
<dbReference type="InterPro" id="IPR036942">
    <property type="entry name" value="Beta-barrel_TonB_sf"/>
</dbReference>
<dbReference type="GO" id="GO:0044718">
    <property type="term" value="P:siderophore transmembrane transport"/>
    <property type="evidence" value="ECO:0007669"/>
    <property type="project" value="TreeGrafter"/>
</dbReference>
<dbReference type="PANTHER" id="PTHR30069">
    <property type="entry name" value="TONB-DEPENDENT OUTER MEMBRANE RECEPTOR"/>
    <property type="match status" value="1"/>
</dbReference>
<keyword evidence="2 10" id="KW-0813">Transport</keyword>
<dbReference type="InterPro" id="IPR037066">
    <property type="entry name" value="Plug_dom_sf"/>
</dbReference>
<dbReference type="SUPFAM" id="SSF56935">
    <property type="entry name" value="Porins"/>
    <property type="match status" value="1"/>
</dbReference>
<evidence type="ECO:0000256" key="6">
    <source>
        <dbReference type="ARBA" id="ARBA00023077"/>
    </source>
</evidence>